<protein>
    <recommendedName>
        <fullName evidence="5">MYND-type domain-containing protein</fullName>
    </recommendedName>
</protein>
<dbReference type="KEGG" id="ccp:CHC_T00005964001"/>
<evidence type="ECO:0000256" key="4">
    <source>
        <dbReference type="PROSITE-ProRule" id="PRU00134"/>
    </source>
</evidence>
<evidence type="ECO:0000256" key="2">
    <source>
        <dbReference type="ARBA" id="ARBA00022771"/>
    </source>
</evidence>
<keyword evidence="3" id="KW-0862">Zinc</keyword>
<name>R7QKP3_CHOCR</name>
<evidence type="ECO:0000313" key="7">
    <source>
        <dbReference type="Proteomes" id="UP000012073"/>
    </source>
</evidence>
<organism evidence="6 7">
    <name type="scientific">Chondrus crispus</name>
    <name type="common">Carrageen Irish moss</name>
    <name type="synonym">Polymorpha crispa</name>
    <dbReference type="NCBI Taxonomy" id="2769"/>
    <lineage>
        <taxon>Eukaryota</taxon>
        <taxon>Rhodophyta</taxon>
        <taxon>Florideophyceae</taxon>
        <taxon>Rhodymeniophycidae</taxon>
        <taxon>Gigartinales</taxon>
        <taxon>Gigartinaceae</taxon>
        <taxon>Chondrus</taxon>
    </lineage>
</organism>
<dbReference type="GeneID" id="17325551"/>
<accession>R7QKP3</accession>
<reference evidence="7" key="1">
    <citation type="journal article" date="2013" name="Proc. Natl. Acad. Sci. U.S.A.">
        <title>Genome structure and metabolic features in the red seaweed Chondrus crispus shed light on evolution of the Archaeplastida.</title>
        <authorList>
            <person name="Collen J."/>
            <person name="Porcel B."/>
            <person name="Carre W."/>
            <person name="Ball S.G."/>
            <person name="Chaparro C."/>
            <person name="Tonon T."/>
            <person name="Barbeyron T."/>
            <person name="Michel G."/>
            <person name="Noel B."/>
            <person name="Valentin K."/>
            <person name="Elias M."/>
            <person name="Artiguenave F."/>
            <person name="Arun A."/>
            <person name="Aury J.M."/>
            <person name="Barbosa-Neto J.F."/>
            <person name="Bothwell J.H."/>
            <person name="Bouget F.Y."/>
            <person name="Brillet L."/>
            <person name="Cabello-Hurtado F."/>
            <person name="Capella-Gutierrez S."/>
            <person name="Charrier B."/>
            <person name="Cladiere L."/>
            <person name="Cock J.M."/>
            <person name="Coelho S.M."/>
            <person name="Colleoni C."/>
            <person name="Czjzek M."/>
            <person name="Da Silva C."/>
            <person name="Delage L."/>
            <person name="Denoeud F."/>
            <person name="Deschamps P."/>
            <person name="Dittami S.M."/>
            <person name="Gabaldon T."/>
            <person name="Gachon C.M."/>
            <person name="Groisillier A."/>
            <person name="Herve C."/>
            <person name="Jabbari K."/>
            <person name="Katinka M."/>
            <person name="Kloareg B."/>
            <person name="Kowalczyk N."/>
            <person name="Labadie K."/>
            <person name="Leblanc C."/>
            <person name="Lopez P.J."/>
            <person name="McLachlan D.H."/>
            <person name="Meslet-Cladiere L."/>
            <person name="Moustafa A."/>
            <person name="Nehr Z."/>
            <person name="Nyvall Collen P."/>
            <person name="Panaud O."/>
            <person name="Partensky F."/>
            <person name="Poulain J."/>
            <person name="Rensing S.A."/>
            <person name="Rousvoal S."/>
            <person name="Samson G."/>
            <person name="Symeonidi A."/>
            <person name="Weissenbach J."/>
            <person name="Zambounis A."/>
            <person name="Wincker P."/>
            <person name="Boyen C."/>
        </authorList>
    </citation>
    <scope>NUCLEOTIDE SEQUENCE [LARGE SCALE GENOMIC DNA]</scope>
    <source>
        <strain evidence="7">cv. Stackhouse</strain>
    </source>
</reference>
<evidence type="ECO:0000256" key="1">
    <source>
        <dbReference type="ARBA" id="ARBA00022723"/>
    </source>
</evidence>
<dbReference type="GO" id="GO:0008270">
    <property type="term" value="F:zinc ion binding"/>
    <property type="evidence" value="ECO:0007669"/>
    <property type="project" value="UniProtKB-KW"/>
</dbReference>
<dbReference type="Pfam" id="PF01753">
    <property type="entry name" value="zf-MYND"/>
    <property type="match status" value="1"/>
</dbReference>
<dbReference type="RefSeq" id="XP_005717834.1">
    <property type="nucleotide sequence ID" value="XM_005717777.1"/>
</dbReference>
<dbReference type="AlphaFoldDB" id="R7QKP3"/>
<keyword evidence="2 4" id="KW-0863">Zinc-finger</keyword>
<dbReference type="PROSITE" id="PS50865">
    <property type="entry name" value="ZF_MYND_2"/>
    <property type="match status" value="1"/>
</dbReference>
<gene>
    <name evidence="6" type="ORF">CHC_T00005964001</name>
</gene>
<feature type="domain" description="MYND-type" evidence="5">
    <location>
        <begin position="286"/>
        <end position="334"/>
    </location>
</feature>
<dbReference type="OMA" id="CEQYAQL"/>
<dbReference type="STRING" id="2769.R7QKP3"/>
<dbReference type="SUPFAM" id="SSF144232">
    <property type="entry name" value="HIT/MYND zinc finger-like"/>
    <property type="match status" value="1"/>
</dbReference>
<dbReference type="Gene3D" id="6.10.140.2220">
    <property type="match status" value="1"/>
</dbReference>
<dbReference type="OrthoDB" id="2728at2759"/>
<dbReference type="Gramene" id="CDF37965">
    <property type="protein sequence ID" value="CDF37965"/>
    <property type="gene ID" value="CHC_T00005964001"/>
</dbReference>
<evidence type="ECO:0000313" key="6">
    <source>
        <dbReference type="EMBL" id="CDF37965.1"/>
    </source>
</evidence>
<dbReference type="EMBL" id="HG001890">
    <property type="protein sequence ID" value="CDF37965.1"/>
    <property type="molecule type" value="Genomic_DNA"/>
</dbReference>
<evidence type="ECO:0000256" key="3">
    <source>
        <dbReference type="ARBA" id="ARBA00022833"/>
    </source>
</evidence>
<proteinExistence type="predicted"/>
<dbReference type="InterPro" id="IPR002893">
    <property type="entry name" value="Znf_MYND"/>
</dbReference>
<sequence>MAPPPLPAELLRKLEAAQRVEPPSTRLAYQVLAIQLRVWLADQNDVACRPWYILIAELYPRGKVINQRVHSPAAQKPGPAALLHFLADHILCPPEGEAARPTHVSFIEDAVTDALKPTLTKLRIEAGTLIVADGIAEYTKLFSNKMINMNKATRGDAAERPGILSVRGLTPSVAGEMCAAAKEMFRARPWSRIAEHIALEIRLPTPDPGHNYRDRYYVTVLGSAGNVQGFALMPSLTKLREKYRRAVRNKGEALEEVSDDEEGDGAFEGARKGHSVSRTMDDVLLCGACGKRVGEATEGDGAKYVDRCGGCRRLLYCNERCQKLDWRERHKDECQQATSDAEYVFKRDEWAWLQRELALLFLDPTAIPFDDLDAAETYKWDYIEEVSPPLHPLPFVTVEGTASGTNRMDRPTVKEFGFMTLIAKALTECVSPPPDDGTLHLASGVSISVAENLKESLPATL</sequence>
<keyword evidence="7" id="KW-1185">Reference proteome</keyword>
<keyword evidence="1" id="KW-0479">Metal-binding</keyword>
<evidence type="ECO:0000259" key="5">
    <source>
        <dbReference type="PROSITE" id="PS50865"/>
    </source>
</evidence>
<dbReference type="Proteomes" id="UP000012073">
    <property type="component" value="Unassembled WGS sequence"/>
</dbReference>